<reference evidence="1 2" key="1">
    <citation type="submission" date="2016-10" db="EMBL/GenBank/DDBJ databases">
        <authorList>
            <person name="de Groot N.N."/>
        </authorList>
    </citation>
    <scope>NUCLEOTIDE SEQUENCE [LARGE SCALE GENOMIC DNA]</scope>
    <source>
        <strain evidence="1 2">DSM 797</strain>
    </source>
</reference>
<protein>
    <submittedName>
        <fullName evidence="1">YcxB-like protein</fullName>
    </submittedName>
</protein>
<keyword evidence="2" id="KW-1185">Reference proteome</keyword>
<dbReference type="RefSeq" id="WP_092725846.1">
    <property type="nucleotide sequence ID" value="NZ_FNGW01000004.1"/>
</dbReference>
<evidence type="ECO:0000313" key="1">
    <source>
        <dbReference type="EMBL" id="SDL99461.1"/>
    </source>
</evidence>
<dbReference type="Proteomes" id="UP000199068">
    <property type="component" value="Unassembled WGS sequence"/>
</dbReference>
<gene>
    <name evidence="1" type="ORF">SAMN04515677_104412</name>
</gene>
<name>A0A1G9PLS4_9FIRM</name>
<proteinExistence type="predicted"/>
<dbReference type="AlphaFoldDB" id="A0A1G9PLS4"/>
<accession>A0A1G9PLS4</accession>
<dbReference type="STRING" id="1121325.SAMN04515677_104412"/>
<dbReference type="EMBL" id="FNGW01000004">
    <property type="protein sequence ID" value="SDL99461.1"/>
    <property type="molecule type" value="Genomic_DNA"/>
</dbReference>
<evidence type="ECO:0000313" key="2">
    <source>
        <dbReference type="Proteomes" id="UP000199068"/>
    </source>
</evidence>
<organism evidence="1 2">
    <name type="scientific">Romboutsia lituseburensis DSM 797</name>
    <dbReference type="NCBI Taxonomy" id="1121325"/>
    <lineage>
        <taxon>Bacteria</taxon>
        <taxon>Bacillati</taxon>
        <taxon>Bacillota</taxon>
        <taxon>Clostridia</taxon>
        <taxon>Peptostreptococcales</taxon>
        <taxon>Peptostreptococcaceae</taxon>
        <taxon>Romboutsia</taxon>
    </lineage>
</organism>
<sequence length="170" mass="19781">MEINFEVTKEDYIKFELYNLSNSPYHKRDIKLNKYGMPIGFLCINMMMQTSVEDIIIATTIEAFIWLVIYPKANKLLTKREIENVIKEGDSTELFGSKRIIIDEESITIFNKSSTERVLKSAIKDVKIYDDIIVIYTSLLTAYIVPTRYLEGDLKADFIKQVSKIDNFNK</sequence>